<sequence length="796" mass="85746" precursor="true">MKYSNLAVVLTLVVSMSVAAPAADSIVGRTSDNATADLVDALVDRSRFDEAEALCDRLTGVDSDPLGDGVARAAIYQSRVRTARTVAGVSFDAAAEVAASEPVAQLLASYPDHPRRLFLASQELAVRRAAARFAVTALAVDPNAASHAGEVTSRLLASTSAMDGLADQVRAKRQSVQRDRSIDNVALADDLLRLEQELLVETVSISLLQAEVFSALPNDSSHSDGIAAATKAEQAADEAIARLSAESTARREINRLRVEAILRSGDRKRASELFANLSREYSKPLPPAMVAVAARIELAGDELVAAGKIVNSFYGDDLMNAPPSVEMDLVRLRYLLEKMQTGDGNARQVAQWIEMIGRRGGPYATRRAEAISLARMRSGGSAATVEASLIAAQGRDWLRRGDAVRAAELLAAAASAEADPDASIRHALEAAAAWSSIDEAENAAIVLAATATNKPSATDAAKIHMHSVLMFSKLDDAAARQDAIIDMLRDHLTNWASGETANAAHQWLIKILDADEDKSKAAEASLIRADALTPTEWNRALDLWQNAMLSTPSDRLGEFSEHVAASFKPASKIPSAASVYRVAIATMGDRESLRIAEPLTKDGDDFLSAVIRCRVSGQFNLQTPVPADGLSAATRRCLIRRLMQDGIEDPPLRKPIAQWIQRWPEADDSVLDQATRYLWLARPDDAIRVLDEHIATDPNTSETLFAAAESLAASTDIRAREKAIDYLDRVAAGSPSGSPSWHRAKTAAIELLVPMNRGDEAKRRADYIRLTLPTMDAQTKRRYQSLSDSVGKEGSQ</sequence>
<keyword evidence="1" id="KW-0732">Signal</keyword>
<feature type="signal peptide" evidence="1">
    <location>
        <begin position="1"/>
        <end position="22"/>
    </location>
</feature>
<dbReference type="AlphaFoldDB" id="A0A5C6F9A1"/>
<protein>
    <recommendedName>
        <fullName evidence="4">Tetratricopeptide repeat protein</fullName>
    </recommendedName>
</protein>
<comment type="caution">
    <text evidence="2">The sequence shown here is derived from an EMBL/GenBank/DDBJ whole genome shotgun (WGS) entry which is preliminary data.</text>
</comment>
<dbReference type="Proteomes" id="UP000318288">
    <property type="component" value="Unassembled WGS sequence"/>
</dbReference>
<proteinExistence type="predicted"/>
<name>A0A5C6F9A1_9BACT</name>
<dbReference type="EMBL" id="SJPW01000003">
    <property type="protein sequence ID" value="TWU57017.1"/>
    <property type="molecule type" value="Genomic_DNA"/>
</dbReference>
<dbReference type="RefSeq" id="WP_146458391.1">
    <property type="nucleotide sequence ID" value="NZ_SJPW01000003.1"/>
</dbReference>
<keyword evidence="3" id="KW-1185">Reference proteome</keyword>
<evidence type="ECO:0000313" key="3">
    <source>
        <dbReference type="Proteomes" id="UP000318288"/>
    </source>
</evidence>
<gene>
    <name evidence="2" type="ORF">Poly51_29380</name>
</gene>
<reference evidence="2 3" key="1">
    <citation type="submission" date="2019-02" db="EMBL/GenBank/DDBJ databases">
        <title>Deep-cultivation of Planctomycetes and their phenomic and genomic characterization uncovers novel biology.</title>
        <authorList>
            <person name="Wiegand S."/>
            <person name="Jogler M."/>
            <person name="Boedeker C."/>
            <person name="Pinto D."/>
            <person name="Vollmers J."/>
            <person name="Rivas-Marin E."/>
            <person name="Kohn T."/>
            <person name="Peeters S.H."/>
            <person name="Heuer A."/>
            <person name="Rast P."/>
            <person name="Oberbeckmann S."/>
            <person name="Bunk B."/>
            <person name="Jeske O."/>
            <person name="Meyerdierks A."/>
            <person name="Storesund J.E."/>
            <person name="Kallscheuer N."/>
            <person name="Luecker S."/>
            <person name="Lage O.M."/>
            <person name="Pohl T."/>
            <person name="Merkel B.J."/>
            <person name="Hornburger P."/>
            <person name="Mueller R.-W."/>
            <person name="Bruemmer F."/>
            <person name="Labrenz M."/>
            <person name="Spormann A.M."/>
            <person name="Op Den Camp H."/>
            <person name="Overmann J."/>
            <person name="Amann R."/>
            <person name="Jetten M.S.M."/>
            <person name="Mascher T."/>
            <person name="Medema M.H."/>
            <person name="Devos D.P."/>
            <person name="Kaster A.-K."/>
            <person name="Ovreas L."/>
            <person name="Rohde M."/>
            <person name="Galperin M.Y."/>
            <person name="Jogler C."/>
        </authorList>
    </citation>
    <scope>NUCLEOTIDE SEQUENCE [LARGE SCALE GENOMIC DNA]</scope>
    <source>
        <strain evidence="2 3">Poly51</strain>
    </source>
</reference>
<evidence type="ECO:0000313" key="2">
    <source>
        <dbReference type="EMBL" id="TWU57017.1"/>
    </source>
</evidence>
<feature type="chain" id="PRO_5022976032" description="Tetratricopeptide repeat protein" evidence="1">
    <location>
        <begin position="23"/>
        <end position="796"/>
    </location>
</feature>
<accession>A0A5C6F9A1</accession>
<evidence type="ECO:0000256" key="1">
    <source>
        <dbReference type="SAM" id="SignalP"/>
    </source>
</evidence>
<organism evidence="2 3">
    <name type="scientific">Rubripirellula tenax</name>
    <dbReference type="NCBI Taxonomy" id="2528015"/>
    <lineage>
        <taxon>Bacteria</taxon>
        <taxon>Pseudomonadati</taxon>
        <taxon>Planctomycetota</taxon>
        <taxon>Planctomycetia</taxon>
        <taxon>Pirellulales</taxon>
        <taxon>Pirellulaceae</taxon>
        <taxon>Rubripirellula</taxon>
    </lineage>
</organism>
<evidence type="ECO:0008006" key="4">
    <source>
        <dbReference type="Google" id="ProtNLM"/>
    </source>
</evidence>
<dbReference type="OrthoDB" id="223214at2"/>